<feature type="binding site" evidence="11">
    <location>
        <position position="210"/>
    </location>
    <ligand>
        <name>substrate</name>
    </ligand>
</feature>
<feature type="binding site" evidence="11">
    <location>
        <position position="295"/>
    </location>
    <ligand>
        <name>substrate</name>
    </ligand>
</feature>
<feature type="binding site" evidence="11">
    <location>
        <position position="174"/>
    </location>
    <ligand>
        <name>substrate</name>
    </ligand>
</feature>
<dbReference type="UniPathway" id="UPA00275">
    <property type="reaction ID" value="UER00401"/>
</dbReference>
<feature type="binding site" evidence="11">
    <location>
        <position position="202"/>
    </location>
    <ligand>
        <name>NADP(+)</name>
        <dbReference type="ChEBI" id="CHEBI:58349"/>
    </ligand>
</feature>
<dbReference type="EC" id="3.5.4.26" evidence="9"/>
<dbReference type="Pfam" id="PF00383">
    <property type="entry name" value="dCMP_cyt_deam_1"/>
    <property type="match status" value="1"/>
</dbReference>
<comment type="pathway">
    <text evidence="2 9">Cofactor biosynthesis; riboflavin biosynthesis; 5-amino-6-(D-ribitylamino)uracil from GTP: step 2/4.</text>
</comment>
<keyword evidence="9 12" id="KW-0862">Zinc</keyword>
<dbReference type="Gene3D" id="3.40.430.10">
    <property type="entry name" value="Dihydrofolate Reductase, subunit A"/>
    <property type="match status" value="1"/>
</dbReference>
<dbReference type="Proteomes" id="UP000229362">
    <property type="component" value="Unassembled WGS sequence"/>
</dbReference>
<comment type="function">
    <text evidence="1 9">Converts 2,5-diamino-6-(ribosylamino)-4(3h)-pyrimidinone 5'-phosphate into 5-amino-6-(ribosylamino)-2,4(1h,3h)-pyrimidinedione 5'-phosphate.</text>
</comment>
<dbReference type="Gene3D" id="3.40.140.10">
    <property type="entry name" value="Cytidine Deaminase, domain 2"/>
    <property type="match status" value="1"/>
</dbReference>
<comment type="similarity">
    <text evidence="5 9">In the C-terminal section; belongs to the HTP reductase family.</text>
</comment>
<comment type="caution">
    <text evidence="14">The sequence shown here is derived from an EMBL/GenBank/DDBJ whole genome shotgun (WGS) entry which is preliminary data.</text>
</comment>
<comment type="cofactor">
    <cofactor evidence="9 12">
        <name>Zn(2+)</name>
        <dbReference type="ChEBI" id="CHEBI:29105"/>
    </cofactor>
    <text evidence="9 12">Binds 1 zinc ion.</text>
</comment>
<accession>A0A2M6W2J1</accession>
<organism evidence="14 15">
    <name type="scientific">Candidatus Magasanikbacteria bacterium CG10_big_fil_rev_8_21_14_0_10_43_6</name>
    <dbReference type="NCBI Taxonomy" id="1974650"/>
    <lineage>
        <taxon>Bacteria</taxon>
        <taxon>Candidatus Magasanikiibacteriota</taxon>
    </lineage>
</organism>
<dbReference type="PROSITE" id="PS51747">
    <property type="entry name" value="CYT_DCMP_DEAMINASES_2"/>
    <property type="match status" value="1"/>
</dbReference>
<feature type="binding site" evidence="11">
    <location>
        <position position="206"/>
    </location>
    <ligand>
        <name>substrate</name>
    </ligand>
</feature>
<evidence type="ECO:0000256" key="1">
    <source>
        <dbReference type="ARBA" id="ARBA00002151"/>
    </source>
</evidence>
<evidence type="ECO:0000313" key="14">
    <source>
        <dbReference type="EMBL" id="PIT87007.1"/>
    </source>
</evidence>
<dbReference type="EMBL" id="PFBZ01000002">
    <property type="protein sequence ID" value="PIT87007.1"/>
    <property type="molecule type" value="Genomic_DNA"/>
</dbReference>
<evidence type="ECO:0000256" key="9">
    <source>
        <dbReference type="PIRNR" id="PIRNR006769"/>
    </source>
</evidence>
<dbReference type="CDD" id="cd01284">
    <property type="entry name" value="Riboflavin_deaminase-reductase"/>
    <property type="match status" value="1"/>
</dbReference>
<dbReference type="EC" id="1.1.1.193" evidence="9"/>
<gene>
    <name evidence="14" type="primary">ribD</name>
    <name evidence="14" type="ORF">COU33_00025</name>
</gene>
<sequence length="371" mass="40294">MEDQYIEQAITLAKKSVGLTTPNPNVGALFVRGGVIIGKGYHKGAGKDHAEIMAAKDAQKNGYDLVGATLYTTLEPCLHYGKTPPCADFLLEAQVAKVVIGMKDVFRLVNGGGIKKLQRAGVEVELLSTHASHYKDIQLLNQPFIKWATTGLPYVTLKAATTLDGKIATRTGDSKWITSQEARKDARIERSLADAVLVGAGTVRADNPELAPHGRYAKKKLLRVVLDGSLLLPISKQVFRDQDVFVATTDQASKIKKAQYQKKGIKVISFGKKNISIKKLLQYLGKKEVQHVYIEGGAAVHGSFYDEALSDPLVVDRVVWYINPSIIGGVDALSAVGGKGVASVDERIVLRHREISDIGGDIKIEGHINIY</sequence>
<evidence type="ECO:0000256" key="8">
    <source>
        <dbReference type="ARBA" id="ARBA00023268"/>
    </source>
</evidence>
<dbReference type="GO" id="GO:0009231">
    <property type="term" value="P:riboflavin biosynthetic process"/>
    <property type="evidence" value="ECO:0007669"/>
    <property type="project" value="UniProtKB-UniPathway"/>
</dbReference>
<evidence type="ECO:0000256" key="11">
    <source>
        <dbReference type="PIRSR" id="PIRSR006769-2"/>
    </source>
</evidence>
<feature type="binding site" evidence="11">
    <location>
        <begin position="297"/>
        <end position="303"/>
    </location>
    <ligand>
        <name>NADP(+)</name>
        <dbReference type="ChEBI" id="CHEBI:58349"/>
    </ligand>
</feature>
<keyword evidence="7 9" id="KW-0560">Oxidoreductase</keyword>
<evidence type="ECO:0000256" key="6">
    <source>
        <dbReference type="ARBA" id="ARBA00022857"/>
    </source>
</evidence>
<dbReference type="GO" id="GO:0008835">
    <property type="term" value="F:diaminohydroxyphosphoribosylaminopyrimidine deaminase activity"/>
    <property type="evidence" value="ECO:0007669"/>
    <property type="project" value="UniProtKB-EC"/>
</dbReference>
<dbReference type="PANTHER" id="PTHR38011:SF7">
    <property type="entry name" value="2,5-DIAMINO-6-RIBOSYLAMINO-4(3H)-PYRIMIDINONE 5'-PHOSPHATE REDUCTASE"/>
    <property type="match status" value="1"/>
</dbReference>
<feature type="active site" description="Proton donor" evidence="10">
    <location>
        <position position="51"/>
    </location>
</feature>
<evidence type="ECO:0000256" key="3">
    <source>
        <dbReference type="ARBA" id="ARBA00004910"/>
    </source>
</evidence>
<evidence type="ECO:0000256" key="10">
    <source>
        <dbReference type="PIRSR" id="PIRSR006769-1"/>
    </source>
</evidence>
<dbReference type="GO" id="GO:0046872">
    <property type="term" value="F:metal ion binding"/>
    <property type="evidence" value="ECO:0007669"/>
    <property type="project" value="UniProtKB-KW"/>
</dbReference>
<dbReference type="NCBIfam" id="TIGR00227">
    <property type="entry name" value="ribD_Cterm"/>
    <property type="match status" value="1"/>
</dbReference>
<keyword evidence="8" id="KW-0511">Multifunctional enzyme</keyword>
<comment type="pathway">
    <text evidence="3 9">Cofactor biosynthesis; riboflavin biosynthesis; 5-amino-6-(D-ribitylamino)uracil from GTP: step 3/4.</text>
</comment>
<evidence type="ECO:0000256" key="2">
    <source>
        <dbReference type="ARBA" id="ARBA00004882"/>
    </source>
</evidence>
<dbReference type="InterPro" id="IPR004794">
    <property type="entry name" value="Eubact_RibD"/>
</dbReference>
<comment type="catalytic activity">
    <reaction evidence="9">
        <text>2,5-diamino-6-hydroxy-4-(5-phosphoribosylamino)-pyrimidine + H2O + H(+) = 5-amino-6-(5-phospho-D-ribosylamino)uracil + NH4(+)</text>
        <dbReference type="Rhea" id="RHEA:21868"/>
        <dbReference type="ChEBI" id="CHEBI:15377"/>
        <dbReference type="ChEBI" id="CHEBI:15378"/>
        <dbReference type="ChEBI" id="CHEBI:28938"/>
        <dbReference type="ChEBI" id="CHEBI:58453"/>
        <dbReference type="ChEBI" id="CHEBI:58614"/>
        <dbReference type="EC" id="3.5.4.26"/>
    </reaction>
</comment>
<dbReference type="PANTHER" id="PTHR38011">
    <property type="entry name" value="DIHYDROFOLATE REDUCTASE FAMILY PROTEIN (AFU_ORTHOLOGUE AFUA_8G06820)"/>
    <property type="match status" value="1"/>
</dbReference>
<evidence type="ECO:0000256" key="7">
    <source>
        <dbReference type="ARBA" id="ARBA00023002"/>
    </source>
</evidence>
<dbReference type="Pfam" id="PF01872">
    <property type="entry name" value="RibD_C"/>
    <property type="match status" value="1"/>
</dbReference>
<feature type="binding site" evidence="11">
    <location>
        <position position="176"/>
    </location>
    <ligand>
        <name>NADP(+)</name>
        <dbReference type="ChEBI" id="CHEBI:58349"/>
    </ligand>
</feature>
<proteinExistence type="inferred from homology"/>
<feature type="binding site" evidence="12">
    <location>
        <position position="77"/>
    </location>
    <ligand>
        <name>Zn(2+)</name>
        <dbReference type="ChEBI" id="CHEBI:29105"/>
        <note>catalytic</note>
    </ligand>
</feature>
<dbReference type="GO" id="GO:0008703">
    <property type="term" value="F:5-amino-6-(5-phosphoribosylamino)uracil reductase activity"/>
    <property type="evidence" value="ECO:0007669"/>
    <property type="project" value="UniProtKB-EC"/>
</dbReference>
<dbReference type="InterPro" id="IPR002734">
    <property type="entry name" value="RibDG_C"/>
</dbReference>
<dbReference type="AlphaFoldDB" id="A0A2M6W2J1"/>
<evidence type="ECO:0000256" key="12">
    <source>
        <dbReference type="PIRSR" id="PIRSR006769-3"/>
    </source>
</evidence>
<dbReference type="InterPro" id="IPR002125">
    <property type="entry name" value="CMP_dCMP_dom"/>
</dbReference>
<comment type="catalytic activity">
    <reaction evidence="9">
        <text>5-amino-6-(5-phospho-D-ribitylamino)uracil + NADP(+) = 5-amino-6-(5-phospho-D-ribosylamino)uracil + NADPH + H(+)</text>
        <dbReference type="Rhea" id="RHEA:17845"/>
        <dbReference type="ChEBI" id="CHEBI:15378"/>
        <dbReference type="ChEBI" id="CHEBI:57783"/>
        <dbReference type="ChEBI" id="CHEBI:58349"/>
        <dbReference type="ChEBI" id="CHEBI:58421"/>
        <dbReference type="ChEBI" id="CHEBI:58453"/>
        <dbReference type="EC" id="1.1.1.193"/>
    </reaction>
</comment>
<dbReference type="PIRSF" id="PIRSF006769">
    <property type="entry name" value="RibD"/>
    <property type="match status" value="1"/>
</dbReference>
<feature type="binding site" evidence="11">
    <location>
        <position position="190"/>
    </location>
    <ligand>
        <name>substrate</name>
    </ligand>
</feature>
<evidence type="ECO:0000259" key="13">
    <source>
        <dbReference type="PROSITE" id="PS51747"/>
    </source>
</evidence>
<keyword evidence="9 12" id="KW-0479">Metal-binding</keyword>
<feature type="binding site" evidence="11">
    <location>
        <position position="160"/>
    </location>
    <ligand>
        <name>NADP(+)</name>
        <dbReference type="ChEBI" id="CHEBI:58349"/>
    </ligand>
</feature>
<dbReference type="InterPro" id="IPR024072">
    <property type="entry name" value="DHFR-like_dom_sf"/>
</dbReference>
<evidence type="ECO:0000313" key="15">
    <source>
        <dbReference type="Proteomes" id="UP000229362"/>
    </source>
</evidence>
<feature type="domain" description="CMP/dCMP-type deaminase" evidence="13">
    <location>
        <begin position="1"/>
        <end position="125"/>
    </location>
</feature>
<dbReference type="InterPro" id="IPR016193">
    <property type="entry name" value="Cytidine_deaminase-like"/>
</dbReference>
<evidence type="ECO:0000256" key="5">
    <source>
        <dbReference type="ARBA" id="ARBA00007417"/>
    </source>
</evidence>
<reference evidence="15" key="1">
    <citation type="submission" date="2017-09" db="EMBL/GenBank/DDBJ databases">
        <title>Depth-based differentiation of microbial function through sediment-hosted aquifers and enrichment of novel symbionts in the deep terrestrial subsurface.</title>
        <authorList>
            <person name="Probst A.J."/>
            <person name="Ladd B."/>
            <person name="Jarett J.K."/>
            <person name="Geller-Mcgrath D.E."/>
            <person name="Sieber C.M.K."/>
            <person name="Emerson J.B."/>
            <person name="Anantharaman K."/>
            <person name="Thomas B.C."/>
            <person name="Malmstrom R."/>
            <person name="Stieglmeier M."/>
            <person name="Klingl A."/>
            <person name="Woyke T."/>
            <person name="Ryan C.M."/>
            <person name="Banfield J.F."/>
        </authorList>
    </citation>
    <scope>NUCLEOTIDE SEQUENCE [LARGE SCALE GENOMIC DNA]</scope>
</reference>
<comment type="similarity">
    <text evidence="4 9">In the N-terminal section; belongs to the cytidine and deoxycytidylate deaminase family.</text>
</comment>
<dbReference type="InterPro" id="IPR050765">
    <property type="entry name" value="Riboflavin_Biosynth_HTPR"/>
</dbReference>
<dbReference type="SUPFAM" id="SSF53927">
    <property type="entry name" value="Cytidine deaminase-like"/>
    <property type="match status" value="1"/>
</dbReference>
<feature type="binding site" evidence="12">
    <location>
        <position position="49"/>
    </location>
    <ligand>
        <name>Zn(2+)</name>
        <dbReference type="ChEBI" id="CHEBI:29105"/>
        <note>catalytic</note>
    </ligand>
</feature>
<evidence type="ECO:0000256" key="4">
    <source>
        <dbReference type="ARBA" id="ARBA00005259"/>
    </source>
</evidence>
<keyword evidence="9" id="KW-0686">Riboflavin biosynthesis</keyword>
<keyword evidence="6 9" id="KW-0521">NADP</keyword>
<protein>
    <recommendedName>
        <fullName evidence="9">Riboflavin biosynthesis protein RibD</fullName>
    </recommendedName>
    <domain>
        <recommendedName>
            <fullName evidence="9">Diaminohydroxyphosphoribosylaminopyrimidine deaminase</fullName>
            <shortName evidence="9">DRAP deaminase</shortName>
            <ecNumber evidence="9">3.5.4.26</ecNumber>
        </recommendedName>
        <alternativeName>
            <fullName evidence="9">Riboflavin-specific deaminase</fullName>
        </alternativeName>
    </domain>
    <domain>
        <recommendedName>
            <fullName evidence="9">5-amino-6-(5-phosphoribosylamino)uracil reductase</fullName>
            <ecNumber evidence="9">1.1.1.193</ecNumber>
        </recommendedName>
        <alternativeName>
            <fullName evidence="9">HTP reductase</fullName>
        </alternativeName>
    </domain>
</protein>
<dbReference type="GO" id="GO:0050661">
    <property type="term" value="F:NADP binding"/>
    <property type="evidence" value="ECO:0007669"/>
    <property type="project" value="InterPro"/>
</dbReference>
<dbReference type="InterPro" id="IPR011549">
    <property type="entry name" value="RibD_C"/>
</dbReference>
<dbReference type="NCBIfam" id="TIGR00326">
    <property type="entry name" value="eubact_ribD"/>
    <property type="match status" value="1"/>
</dbReference>
<feature type="binding site" evidence="12">
    <location>
        <position position="86"/>
    </location>
    <ligand>
        <name>Zn(2+)</name>
        <dbReference type="ChEBI" id="CHEBI:29105"/>
        <note>catalytic</note>
    </ligand>
</feature>
<keyword evidence="9" id="KW-0378">Hydrolase</keyword>
<dbReference type="SUPFAM" id="SSF53597">
    <property type="entry name" value="Dihydrofolate reductase-like"/>
    <property type="match status" value="1"/>
</dbReference>
<name>A0A2M6W2J1_9BACT</name>